<dbReference type="GO" id="GO:0018104">
    <property type="term" value="P:peptidoglycan-protein cross-linking"/>
    <property type="evidence" value="ECO:0007669"/>
    <property type="project" value="TreeGrafter"/>
</dbReference>
<evidence type="ECO:0000313" key="9">
    <source>
        <dbReference type="EMBL" id="PJE50992.1"/>
    </source>
</evidence>
<dbReference type="CDD" id="cd16913">
    <property type="entry name" value="YkuD_like"/>
    <property type="match status" value="1"/>
</dbReference>
<feature type="transmembrane region" description="Helical" evidence="7">
    <location>
        <begin position="6"/>
        <end position="27"/>
    </location>
</feature>
<keyword evidence="2" id="KW-0808">Transferase</keyword>
<dbReference type="Gene3D" id="2.40.440.10">
    <property type="entry name" value="L,D-transpeptidase catalytic domain-like"/>
    <property type="match status" value="1"/>
</dbReference>
<dbReference type="PROSITE" id="PS52029">
    <property type="entry name" value="LD_TPASE"/>
    <property type="match status" value="1"/>
</dbReference>
<evidence type="ECO:0000256" key="5">
    <source>
        <dbReference type="ARBA" id="ARBA00023316"/>
    </source>
</evidence>
<dbReference type="InterPro" id="IPR050979">
    <property type="entry name" value="LD-transpeptidase"/>
</dbReference>
<dbReference type="AlphaFoldDB" id="A0A2J0Q7E8"/>
<comment type="pathway">
    <text evidence="1 6">Cell wall biogenesis; peptidoglycan biosynthesis.</text>
</comment>
<dbReference type="PANTHER" id="PTHR30582:SF2">
    <property type="entry name" value="L,D-TRANSPEPTIDASE YCIB-RELATED"/>
    <property type="match status" value="1"/>
</dbReference>
<evidence type="ECO:0000313" key="10">
    <source>
        <dbReference type="Proteomes" id="UP000228496"/>
    </source>
</evidence>
<protein>
    <recommendedName>
        <fullName evidence="8">L,D-TPase catalytic domain-containing protein</fullName>
    </recommendedName>
</protein>
<dbReference type="InterPro" id="IPR005490">
    <property type="entry name" value="LD_TPept_cat_dom"/>
</dbReference>
<keyword evidence="3 6" id="KW-0133">Cell shape</keyword>
<keyword evidence="5 6" id="KW-0961">Cell wall biogenesis/degradation</keyword>
<evidence type="ECO:0000256" key="1">
    <source>
        <dbReference type="ARBA" id="ARBA00004752"/>
    </source>
</evidence>
<keyword evidence="4 6" id="KW-0573">Peptidoglycan synthesis</keyword>
<feature type="active site" description="Nucleophile" evidence="6">
    <location>
        <position position="225"/>
    </location>
</feature>
<dbReference type="SUPFAM" id="SSF141523">
    <property type="entry name" value="L,D-transpeptidase catalytic domain-like"/>
    <property type="match status" value="1"/>
</dbReference>
<dbReference type="GO" id="GO:0016740">
    <property type="term" value="F:transferase activity"/>
    <property type="evidence" value="ECO:0007669"/>
    <property type="project" value="UniProtKB-KW"/>
</dbReference>
<keyword evidence="7" id="KW-0472">Membrane</keyword>
<dbReference type="GO" id="GO:0008360">
    <property type="term" value="P:regulation of cell shape"/>
    <property type="evidence" value="ECO:0007669"/>
    <property type="project" value="UniProtKB-UniRule"/>
</dbReference>
<keyword evidence="7" id="KW-1133">Transmembrane helix</keyword>
<dbReference type="GO" id="GO:0071555">
    <property type="term" value="P:cell wall organization"/>
    <property type="evidence" value="ECO:0007669"/>
    <property type="project" value="UniProtKB-UniRule"/>
</dbReference>
<gene>
    <name evidence="9" type="ORF">COV29_01790</name>
</gene>
<proteinExistence type="predicted"/>
<feature type="active site" description="Proton donor/acceptor" evidence="6">
    <location>
        <position position="206"/>
    </location>
</feature>
<sequence>MYKGLIVIVVVVFSAVAVGVLFFDSFVRVDYFSSPETGDQIIIKLPKWIDKDMAINSFSINPVIDGELVWIDDFRELHFLPRKGFEPGMSYKVNVGLPTYGLGLIMPIAKEYFVMVDENIPLPNKINGIPLEGKFIEANLQTMTMTLYQNGKVVETFKIAGKGNPATSPTIQGNFSIKTKETNHFSSLSHVWMPWSMQFEGDYFIHEWPYWPGGKRIETKYSGGCIRLYEGDSKKVYDFAEIGTQFAVHSTPLISESDLKSGDLVRENSSSDVYIIKNVSDKKYRRKVPVEKISQWYPNISQEGIKIVSDGILDGYLKSKWVVLPPGDNNINGTVYEIDNQWVKHRMNCSVSNCLSAWGYFGWDSDEIYTVTQEELDYYPSGDDVPLVAAY</sequence>
<evidence type="ECO:0000259" key="8">
    <source>
        <dbReference type="PROSITE" id="PS52029"/>
    </source>
</evidence>
<evidence type="ECO:0000256" key="4">
    <source>
        <dbReference type="ARBA" id="ARBA00022984"/>
    </source>
</evidence>
<evidence type="ECO:0000256" key="7">
    <source>
        <dbReference type="SAM" id="Phobius"/>
    </source>
</evidence>
<dbReference type="GO" id="GO:0005576">
    <property type="term" value="C:extracellular region"/>
    <property type="evidence" value="ECO:0007669"/>
    <property type="project" value="TreeGrafter"/>
</dbReference>
<dbReference type="UniPathway" id="UPA00219"/>
<evidence type="ECO:0000256" key="2">
    <source>
        <dbReference type="ARBA" id="ARBA00022679"/>
    </source>
</evidence>
<evidence type="ECO:0000256" key="3">
    <source>
        <dbReference type="ARBA" id="ARBA00022960"/>
    </source>
</evidence>
<dbReference type="Proteomes" id="UP000228496">
    <property type="component" value="Unassembled WGS sequence"/>
</dbReference>
<dbReference type="InterPro" id="IPR038063">
    <property type="entry name" value="Transpep_catalytic_dom"/>
</dbReference>
<feature type="domain" description="L,D-TPase catalytic" evidence="8">
    <location>
        <begin position="134"/>
        <end position="249"/>
    </location>
</feature>
<evidence type="ECO:0000256" key="6">
    <source>
        <dbReference type="PROSITE-ProRule" id="PRU01373"/>
    </source>
</evidence>
<dbReference type="EMBL" id="PCXQ01000004">
    <property type="protein sequence ID" value="PJE50992.1"/>
    <property type="molecule type" value="Genomic_DNA"/>
</dbReference>
<name>A0A2J0Q7E8_9BACT</name>
<dbReference type="PANTHER" id="PTHR30582">
    <property type="entry name" value="L,D-TRANSPEPTIDASE"/>
    <property type="match status" value="1"/>
</dbReference>
<accession>A0A2J0Q7E8</accession>
<comment type="caution">
    <text evidence="9">The sequence shown here is derived from an EMBL/GenBank/DDBJ whole genome shotgun (WGS) entry which is preliminary data.</text>
</comment>
<organism evidence="9 10">
    <name type="scientific">Candidatus Yanofskybacteria bacterium CG10_big_fil_rev_8_21_14_0_10_36_16</name>
    <dbReference type="NCBI Taxonomy" id="1975096"/>
    <lineage>
        <taxon>Bacteria</taxon>
        <taxon>Candidatus Yanofskyibacteriota</taxon>
    </lineage>
</organism>
<dbReference type="GO" id="GO:0071972">
    <property type="term" value="F:peptidoglycan L,D-transpeptidase activity"/>
    <property type="evidence" value="ECO:0007669"/>
    <property type="project" value="TreeGrafter"/>
</dbReference>
<reference evidence="9 10" key="1">
    <citation type="submission" date="2017-09" db="EMBL/GenBank/DDBJ databases">
        <title>Depth-based differentiation of microbial function through sediment-hosted aquifers and enrichment of novel symbionts in the deep terrestrial subsurface.</title>
        <authorList>
            <person name="Probst A.J."/>
            <person name="Ladd B."/>
            <person name="Jarett J.K."/>
            <person name="Geller-Mcgrath D.E."/>
            <person name="Sieber C.M."/>
            <person name="Emerson J.B."/>
            <person name="Anantharaman K."/>
            <person name="Thomas B.C."/>
            <person name="Malmstrom R."/>
            <person name="Stieglmeier M."/>
            <person name="Klingl A."/>
            <person name="Woyke T."/>
            <person name="Ryan C.M."/>
            <person name="Banfield J.F."/>
        </authorList>
    </citation>
    <scope>NUCLEOTIDE SEQUENCE [LARGE SCALE GENOMIC DNA]</scope>
    <source>
        <strain evidence="9">CG10_big_fil_rev_8_21_14_0_10_36_16</strain>
    </source>
</reference>
<dbReference type="Pfam" id="PF03734">
    <property type="entry name" value="YkuD"/>
    <property type="match status" value="1"/>
</dbReference>
<keyword evidence="7" id="KW-0812">Transmembrane</keyword>